<feature type="non-terminal residue" evidence="2">
    <location>
        <position position="55"/>
    </location>
</feature>
<feature type="compositionally biased region" description="Basic residues" evidence="1">
    <location>
        <begin position="19"/>
        <end position="31"/>
    </location>
</feature>
<feature type="region of interest" description="Disordered" evidence="1">
    <location>
        <begin position="1"/>
        <end position="55"/>
    </location>
</feature>
<evidence type="ECO:0000313" key="3">
    <source>
        <dbReference type="Proteomes" id="UP000485058"/>
    </source>
</evidence>
<name>A0A6A0AAV3_HAELA</name>
<dbReference type="Proteomes" id="UP000485058">
    <property type="component" value="Unassembled WGS sequence"/>
</dbReference>
<organism evidence="2 3">
    <name type="scientific">Haematococcus lacustris</name>
    <name type="common">Green alga</name>
    <name type="synonym">Haematococcus pluvialis</name>
    <dbReference type="NCBI Taxonomy" id="44745"/>
    <lineage>
        <taxon>Eukaryota</taxon>
        <taxon>Viridiplantae</taxon>
        <taxon>Chlorophyta</taxon>
        <taxon>core chlorophytes</taxon>
        <taxon>Chlorophyceae</taxon>
        <taxon>CS clade</taxon>
        <taxon>Chlamydomonadales</taxon>
        <taxon>Haematococcaceae</taxon>
        <taxon>Haematococcus</taxon>
    </lineage>
</organism>
<gene>
    <name evidence="2" type="ORF">HaLaN_28717</name>
</gene>
<protein>
    <submittedName>
        <fullName evidence="2">Uncharacterized protein</fullName>
    </submittedName>
</protein>
<proteinExistence type="predicted"/>
<dbReference type="AlphaFoldDB" id="A0A6A0AAV3"/>
<keyword evidence="3" id="KW-1185">Reference proteome</keyword>
<comment type="caution">
    <text evidence="2">The sequence shown here is derived from an EMBL/GenBank/DDBJ whole genome shotgun (WGS) entry which is preliminary data.</text>
</comment>
<dbReference type="EMBL" id="BLLF01004616">
    <property type="protein sequence ID" value="GFH29959.1"/>
    <property type="molecule type" value="Genomic_DNA"/>
</dbReference>
<sequence>MQIGTLPRDRDESAEKPRSERRRSRSRSRDRKHADKGGGTAGSSRRSTAEGSTPS</sequence>
<evidence type="ECO:0000256" key="1">
    <source>
        <dbReference type="SAM" id="MobiDB-lite"/>
    </source>
</evidence>
<feature type="compositionally biased region" description="Basic and acidic residues" evidence="1">
    <location>
        <begin position="7"/>
        <end position="18"/>
    </location>
</feature>
<evidence type="ECO:0000313" key="2">
    <source>
        <dbReference type="EMBL" id="GFH29959.1"/>
    </source>
</evidence>
<feature type="non-terminal residue" evidence="2">
    <location>
        <position position="1"/>
    </location>
</feature>
<reference evidence="2 3" key="1">
    <citation type="submission" date="2020-02" db="EMBL/GenBank/DDBJ databases">
        <title>Draft genome sequence of Haematococcus lacustris strain NIES-144.</title>
        <authorList>
            <person name="Morimoto D."/>
            <person name="Nakagawa S."/>
            <person name="Yoshida T."/>
            <person name="Sawayama S."/>
        </authorList>
    </citation>
    <scope>NUCLEOTIDE SEQUENCE [LARGE SCALE GENOMIC DNA]</scope>
    <source>
        <strain evidence="2 3">NIES-144</strain>
    </source>
</reference>
<accession>A0A6A0AAV3</accession>